<reference evidence="2" key="1">
    <citation type="submission" date="2023-03" db="EMBL/GenBank/DDBJ databases">
        <title>Massive genome expansion in bonnet fungi (Mycena s.s.) driven by repeated elements and novel gene families across ecological guilds.</title>
        <authorList>
            <consortium name="Lawrence Berkeley National Laboratory"/>
            <person name="Harder C.B."/>
            <person name="Miyauchi S."/>
            <person name="Viragh M."/>
            <person name="Kuo A."/>
            <person name="Thoen E."/>
            <person name="Andreopoulos B."/>
            <person name="Lu D."/>
            <person name="Skrede I."/>
            <person name="Drula E."/>
            <person name="Henrissat B."/>
            <person name="Morin E."/>
            <person name="Kohler A."/>
            <person name="Barry K."/>
            <person name="LaButti K."/>
            <person name="Morin E."/>
            <person name="Salamov A."/>
            <person name="Lipzen A."/>
            <person name="Mereny Z."/>
            <person name="Hegedus B."/>
            <person name="Baldrian P."/>
            <person name="Stursova M."/>
            <person name="Weitz H."/>
            <person name="Taylor A."/>
            <person name="Grigoriev I.V."/>
            <person name="Nagy L.G."/>
            <person name="Martin F."/>
            <person name="Kauserud H."/>
        </authorList>
    </citation>
    <scope>NUCLEOTIDE SEQUENCE</scope>
    <source>
        <strain evidence="2">9144</strain>
    </source>
</reference>
<keyword evidence="3" id="KW-1185">Reference proteome</keyword>
<dbReference type="AlphaFoldDB" id="A0AAD6VUC4"/>
<organism evidence="2 3">
    <name type="scientific">Mycena pura</name>
    <dbReference type="NCBI Taxonomy" id="153505"/>
    <lineage>
        <taxon>Eukaryota</taxon>
        <taxon>Fungi</taxon>
        <taxon>Dikarya</taxon>
        <taxon>Basidiomycota</taxon>
        <taxon>Agaricomycotina</taxon>
        <taxon>Agaricomycetes</taxon>
        <taxon>Agaricomycetidae</taxon>
        <taxon>Agaricales</taxon>
        <taxon>Marasmiineae</taxon>
        <taxon>Mycenaceae</taxon>
        <taxon>Mycena</taxon>
    </lineage>
</organism>
<dbReference type="Proteomes" id="UP001219525">
    <property type="component" value="Unassembled WGS sequence"/>
</dbReference>
<comment type="caution">
    <text evidence="2">The sequence shown here is derived from an EMBL/GenBank/DDBJ whole genome shotgun (WGS) entry which is preliminary data.</text>
</comment>
<evidence type="ECO:0000313" key="2">
    <source>
        <dbReference type="EMBL" id="KAJ7220080.1"/>
    </source>
</evidence>
<feature type="compositionally biased region" description="Basic and acidic residues" evidence="1">
    <location>
        <begin position="284"/>
        <end position="337"/>
    </location>
</feature>
<proteinExistence type="predicted"/>
<feature type="compositionally biased region" description="Basic and acidic residues" evidence="1">
    <location>
        <begin position="257"/>
        <end position="277"/>
    </location>
</feature>
<name>A0AAD6VUC4_9AGAR</name>
<gene>
    <name evidence="2" type="ORF">GGX14DRAFT_559890</name>
</gene>
<evidence type="ECO:0000313" key="3">
    <source>
        <dbReference type="Proteomes" id="UP001219525"/>
    </source>
</evidence>
<accession>A0AAD6VUC4</accession>
<sequence length="426" mass="48251">MTTTINVNPLESVAAQAVAYSMRLNPRNLEYYVYPDLAQLAKATIPEDASIHVACQHPIWISTKAMSAAESRSSINTESDGSATGVLVDIATVAVSLSLHPSVTIPPQYKTLGDLLKDVRDSKFSAGARFFSASIETTSMWEVKHGPLRHPKTLRAYVRSLDGILNSARAQSLGQGTHLYASPRYAEQDLTYLAATAGNWLSFREFKRSDAVKVFEEEGQVWRKIATDAKYILIGPTAKEDIESPESEWDEPDEPDELVHPEKAKTTKKQQEKNRAEKLKHKRTLADALRKLEGRTPNPDKKQQTRAQRHETLSRKRENDPAMRKLGETKPNPDRTKPLFSDMDINKYFQYYHGNTNMQQLIETRPAEEFFAGENTWSGLVRAGTAVGNSYLQHVFDFHMKVKKKEEDRRNKLLRHPYALHSKTSR</sequence>
<evidence type="ECO:0000256" key="1">
    <source>
        <dbReference type="SAM" id="MobiDB-lite"/>
    </source>
</evidence>
<feature type="compositionally biased region" description="Acidic residues" evidence="1">
    <location>
        <begin position="243"/>
        <end position="256"/>
    </location>
</feature>
<dbReference type="EMBL" id="JARJCW010000010">
    <property type="protein sequence ID" value="KAJ7220080.1"/>
    <property type="molecule type" value="Genomic_DNA"/>
</dbReference>
<feature type="region of interest" description="Disordered" evidence="1">
    <location>
        <begin position="241"/>
        <end position="340"/>
    </location>
</feature>
<protein>
    <submittedName>
        <fullName evidence="2">Uncharacterized protein</fullName>
    </submittedName>
</protein>